<dbReference type="GO" id="GO:0000160">
    <property type="term" value="P:phosphorelay signal transduction system"/>
    <property type="evidence" value="ECO:0007669"/>
    <property type="project" value="InterPro"/>
</dbReference>
<dbReference type="Gene3D" id="3.40.50.2300">
    <property type="match status" value="1"/>
</dbReference>
<evidence type="ECO:0000259" key="3">
    <source>
        <dbReference type="PROSITE" id="PS50110"/>
    </source>
</evidence>
<dbReference type="AlphaFoldDB" id="A0A0G0U0H6"/>
<sequence length="134" mass="14975">MEGNKRKILIVDDDNFLLDMYALKFSQNNFEVYTAASGIHALEKLKGGLCPEVMLMDIIMPEMNGFEVLEELNTKNICPSCTKIILSNKSEQKDIDEGKRLGVAGYIVKANSTPAEVIEQVVKILEEKKVVVPK</sequence>
<dbReference type="PANTHER" id="PTHR44591:SF3">
    <property type="entry name" value="RESPONSE REGULATORY DOMAIN-CONTAINING PROTEIN"/>
    <property type="match status" value="1"/>
</dbReference>
<evidence type="ECO:0000313" key="5">
    <source>
        <dbReference type="Proteomes" id="UP000034301"/>
    </source>
</evidence>
<keyword evidence="1 2" id="KW-0597">Phosphoprotein</keyword>
<dbReference type="PANTHER" id="PTHR44591">
    <property type="entry name" value="STRESS RESPONSE REGULATOR PROTEIN 1"/>
    <property type="match status" value="1"/>
</dbReference>
<dbReference type="SUPFAM" id="SSF52172">
    <property type="entry name" value="CheY-like"/>
    <property type="match status" value="1"/>
</dbReference>
<dbReference type="SMART" id="SM00448">
    <property type="entry name" value="REC"/>
    <property type="match status" value="1"/>
</dbReference>
<accession>A0A0G0U0H6</accession>
<comment type="caution">
    <text evidence="4">The sequence shown here is derived from an EMBL/GenBank/DDBJ whole genome shotgun (WGS) entry which is preliminary data.</text>
</comment>
<evidence type="ECO:0000256" key="1">
    <source>
        <dbReference type="ARBA" id="ARBA00022553"/>
    </source>
</evidence>
<evidence type="ECO:0000313" key="4">
    <source>
        <dbReference type="EMBL" id="KKR43692.1"/>
    </source>
</evidence>
<feature type="domain" description="Response regulatory" evidence="3">
    <location>
        <begin position="7"/>
        <end position="124"/>
    </location>
</feature>
<proteinExistence type="predicted"/>
<dbReference type="PROSITE" id="PS50110">
    <property type="entry name" value="RESPONSE_REGULATORY"/>
    <property type="match status" value="1"/>
</dbReference>
<name>A0A0G0U0H6_9BACT</name>
<evidence type="ECO:0000256" key="2">
    <source>
        <dbReference type="PROSITE-ProRule" id="PRU00169"/>
    </source>
</evidence>
<dbReference type="InterPro" id="IPR050595">
    <property type="entry name" value="Bact_response_regulator"/>
</dbReference>
<dbReference type="EMBL" id="LBYC01000002">
    <property type="protein sequence ID" value="KKR43692.1"/>
    <property type="molecule type" value="Genomic_DNA"/>
</dbReference>
<feature type="modified residue" description="4-aspartylphosphate" evidence="2">
    <location>
        <position position="57"/>
    </location>
</feature>
<protein>
    <submittedName>
        <fullName evidence="4">Response regulator receiver domain protein</fullName>
    </submittedName>
</protein>
<organism evidence="4 5">
    <name type="scientific">Candidatus Nomurabacteria bacterium GW2011_GWF2_40_12</name>
    <dbReference type="NCBI Taxonomy" id="1618776"/>
    <lineage>
        <taxon>Bacteria</taxon>
        <taxon>Candidatus Nomuraibacteriota</taxon>
    </lineage>
</organism>
<dbReference type="InterPro" id="IPR001789">
    <property type="entry name" value="Sig_transdc_resp-reg_receiver"/>
</dbReference>
<gene>
    <name evidence="4" type="ORF">UT78_C0002G0042</name>
</gene>
<reference evidence="4 5" key="1">
    <citation type="journal article" date="2015" name="Nature">
        <title>rRNA introns, odd ribosomes, and small enigmatic genomes across a large radiation of phyla.</title>
        <authorList>
            <person name="Brown C.T."/>
            <person name="Hug L.A."/>
            <person name="Thomas B.C."/>
            <person name="Sharon I."/>
            <person name="Castelle C.J."/>
            <person name="Singh A."/>
            <person name="Wilkins M.J."/>
            <person name="Williams K.H."/>
            <person name="Banfield J.F."/>
        </authorList>
    </citation>
    <scope>NUCLEOTIDE SEQUENCE [LARGE SCALE GENOMIC DNA]</scope>
</reference>
<dbReference type="Pfam" id="PF00072">
    <property type="entry name" value="Response_reg"/>
    <property type="match status" value="1"/>
</dbReference>
<dbReference type="CDD" id="cd00156">
    <property type="entry name" value="REC"/>
    <property type="match status" value="1"/>
</dbReference>
<dbReference type="InterPro" id="IPR011006">
    <property type="entry name" value="CheY-like_superfamily"/>
</dbReference>
<dbReference type="Proteomes" id="UP000034301">
    <property type="component" value="Unassembled WGS sequence"/>
</dbReference>